<protein>
    <submittedName>
        <fullName evidence="1">Striated muscle-specific serine/threonine-protein kinase</fullName>
    </submittedName>
</protein>
<keyword evidence="1" id="KW-0808">Transferase</keyword>
<dbReference type="AlphaFoldDB" id="V8PDK7"/>
<dbReference type="Proteomes" id="UP000018936">
    <property type="component" value="Unassembled WGS sequence"/>
</dbReference>
<comment type="caution">
    <text evidence="1">The sequence shown here is derived from an EMBL/GenBank/DDBJ whole genome shotgun (WGS) entry which is preliminary data.</text>
</comment>
<gene>
    <name evidence="1" type="primary">Speg</name>
    <name evidence="1" type="ORF">L345_02146</name>
</gene>
<dbReference type="GO" id="GO:0016301">
    <property type="term" value="F:kinase activity"/>
    <property type="evidence" value="ECO:0007669"/>
    <property type="project" value="UniProtKB-KW"/>
</dbReference>
<sequence>MQIRSQVQAEIIARSRPTLKDCFANPWLQDAYLMKLRRQTLTFTTSRLKEFLVEHQRRRNEVATKHKVLLRSYHGASSHVP</sequence>
<accession>V8PDK7</accession>
<feature type="non-terminal residue" evidence="1">
    <location>
        <position position="1"/>
    </location>
</feature>
<organism evidence="1 2">
    <name type="scientific">Ophiophagus hannah</name>
    <name type="common">King cobra</name>
    <name type="synonym">Naja hannah</name>
    <dbReference type="NCBI Taxonomy" id="8665"/>
    <lineage>
        <taxon>Eukaryota</taxon>
        <taxon>Metazoa</taxon>
        <taxon>Chordata</taxon>
        <taxon>Craniata</taxon>
        <taxon>Vertebrata</taxon>
        <taxon>Euteleostomi</taxon>
        <taxon>Lepidosauria</taxon>
        <taxon>Squamata</taxon>
        <taxon>Bifurcata</taxon>
        <taxon>Unidentata</taxon>
        <taxon>Episquamata</taxon>
        <taxon>Toxicofera</taxon>
        <taxon>Serpentes</taxon>
        <taxon>Colubroidea</taxon>
        <taxon>Elapidae</taxon>
        <taxon>Elapinae</taxon>
        <taxon>Ophiophagus</taxon>
    </lineage>
</organism>
<proteinExistence type="predicted"/>
<name>V8PDK7_OPHHA</name>
<evidence type="ECO:0000313" key="1">
    <source>
        <dbReference type="EMBL" id="ETE72031.1"/>
    </source>
</evidence>
<dbReference type="OrthoDB" id="2570713at2759"/>
<keyword evidence="1" id="KW-0418">Kinase</keyword>
<reference evidence="1 2" key="1">
    <citation type="journal article" date="2013" name="Proc. Natl. Acad. Sci. U.S.A.">
        <title>The king cobra genome reveals dynamic gene evolution and adaptation in the snake venom system.</title>
        <authorList>
            <person name="Vonk F.J."/>
            <person name="Casewell N.R."/>
            <person name="Henkel C.V."/>
            <person name="Heimberg A.M."/>
            <person name="Jansen H.J."/>
            <person name="McCleary R.J."/>
            <person name="Kerkkamp H.M."/>
            <person name="Vos R.A."/>
            <person name="Guerreiro I."/>
            <person name="Calvete J.J."/>
            <person name="Wuster W."/>
            <person name="Woods A.E."/>
            <person name="Logan J.M."/>
            <person name="Harrison R.A."/>
            <person name="Castoe T.A."/>
            <person name="de Koning A.P."/>
            <person name="Pollock D.D."/>
            <person name="Yandell M."/>
            <person name="Calderon D."/>
            <person name="Renjifo C."/>
            <person name="Currier R.B."/>
            <person name="Salgado D."/>
            <person name="Pla D."/>
            <person name="Sanz L."/>
            <person name="Hyder A.S."/>
            <person name="Ribeiro J.M."/>
            <person name="Arntzen J.W."/>
            <person name="van den Thillart G.E."/>
            <person name="Boetzer M."/>
            <person name="Pirovano W."/>
            <person name="Dirks R.P."/>
            <person name="Spaink H.P."/>
            <person name="Duboule D."/>
            <person name="McGlinn E."/>
            <person name="Kini R.M."/>
            <person name="Richardson M.K."/>
        </authorList>
    </citation>
    <scope>NUCLEOTIDE SEQUENCE</scope>
    <source>
        <tissue evidence="1">Blood</tissue>
    </source>
</reference>
<dbReference type="EMBL" id="AZIM01000278">
    <property type="protein sequence ID" value="ETE72031.1"/>
    <property type="molecule type" value="Genomic_DNA"/>
</dbReference>
<evidence type="ECO:0000313" key="2">
    <source>
        <dbReference type="Proteomes" id="UP000018936"/>
    </source>
</evidence>
<keyword evidence="2" id="KW-1185">Reference proteome</keyword>